<evidence type="ECO:0000313" key="2">
    <source>
        <dbReference type="Proteomes" id="UP001152795"/>
    </source>
</evidence>
<accession>A0A7D9D6I5</accession>
<reference evidence="1" key="1">
    <citation type="submission" date="2020-04" db="EMBL/GenBank/DDBJ databases">
        <authorList>
            <person name="Alioto T."/>
            <person name="Alioto T."/>
            <person name="Gomez Garrido J."/>
        </authorList>
    </citation>
    <scope>NUCLEOTIDE SEQUENCE</scope>
    <source>
        <strain evidence="1">A484AB</strain>
    </source>
</reference>
<dbReference type="EMBL" id="CACRXK020000084">
    <property type="protein sequence ID" value="CAB3978021.1"/>
    <property type="molecule type" value="Genomic_DNA"/>
</dbReference>
<proteinExistence type="predicted"/>
<gene>
    <name evidence="1" type="ORF">PACLA_8A031541</name>
</gene>
<organism evidence="1 2">
    <name type="scientific">Paramuricea clavata</name>
    <name type="common">Red gorgonian</name>
    <name type="synonym">Violescent sea-whip</name>
    <dbReference type="NCBI Taxonomy" id="317549"/>
    <lineage>
        <taxon>Eukaryota</taxon>
        <taxon>Metazoa</taxon>
        <taxon>Cnidaria</taxon>
        <taxon>Anthozoa</taxon>
        <taxon>Octocorallia</taxon>
        <taxon>Malacalcyonacea</taxon>
        <taxon>Plexauridae</taxon>
        <taxon>Paramuricea</taxon>
    </lineage>
</organism>
<dbReference type="Proteomes" id="UP001152795">
    <property type="component" value="Unassembled WGS sequence"/>
</dbReference>
<protein>
    <submittedName>
        <fullName evidence="1">Uncharacterized protein</fullName>
    </submittedName>
</protein>
<evidence type="ECO:0000313" key="1">
    <source>
        <dbReference type="EMBL" id="CAB3978021.1"/>
    </source>
</evidence>
<dbReference type="AlphaFoldDB" id="A0A7D9D6I5"/>
<comment type="caution">
    <text evidence="1">The sequence shown here is derived from an EMBL/GenBank/DDBJ whole genome shotgun (WGS) entry which is preliminary data.</text>
</comment>
<name>A0A7D9D6I5_PARCT</name>
<keyword evidence="2" id="KW-1185">Reference proteome</keyword>
<sequence length="153" mass="17627">MAKANYRNGPEIGTVCFYKDTCGTAVKHLVVSSEDKMNRKVYTLKNLYTLGRYSNECGHIIVDRTCQVIVIHFWSDHELDFDSLQCFAETCQVEKDPRVITIKMIALFGVIYSKYLIKEISGLVYGQRYKVKICKAGTMSLSRLDTHSYTRYQ</sequence>